<keyword evidence="4" id="KW-1185">Reference proteome</keyword>
<evidence type="ECO:0000256" key="1">
    <source>
        <dbReference type="SAM" id="Coils"/>
    </source>
</evidence>
<reference evidence="3 4" key="1">
    <citation type="submission" date="2020-07" db="EMBL/GenBank/DDBJ databases">
        <title>Taxonomic proposal: Crassvirales, a new order of highly abundant and diverse bacterial viruses.</title>
        <authorList>
            <person name="Shkoporov A.N."/>
            <person name="Stockdale S.R."/>
            <person name="Guerin E."/>
            <person name="Ross R.P."/>
            <person name="Hill C."/>
        </authorList>
    </citation>
    <scope>NUCLEOTIDE SEQUENCE [LARGE SCALE GENOMIC DNA]</scope>
</reference>
<evidence type="ECO:0000313" key="4">
    <source>
        <dbReference type="Proteomes" id="UP000594161"/>
    </source>
</evidence>
<feature type="coiled-coil region" evidence="1">
    <location>
        <begin position="218"/>
        <end position="267"/>
    </location>
</feature>
<dbReference type="KEGG" id="vg:65130232"/>
<organism evidence="3 4">
    <name type="scientific">uncultured phage cr126_1</name>
    <dbReference type="NCBI Taxonomy" id="2772075"/>
    <lineage>
        <taxon>Viruses</taxon>
        <taxon>Duplodnaviria</taxon>
        <taxon>Heunggongvirae</taxon>
        <taxon>Uroviricota</taxon>
        <taxon>Caudoviricetes</taxon>
        <taxon>Crassvirales</taxon>
        <taxon>Steigviridae</taxon>
        <taxon>Asinivirinae</taxon>
        <taxon>Kolpuevirus</taxon>
        <taxon>Kolpuevirus hominis</taxon>
    </lineage>
</organism>
<feature type="compositionally biased region" description="Basic and acidic residues" evidence="2">
    <location>
        <begin position="374"/>
        <end position="384"/>
    </location>
</feature>
<feature type="region of interest" description="Disordered" evidence="2">
    <location>
        <begin position="364"/>
        <end position="384"/>
    </location>
</feature>
<dbReference type="EMBL" id="MT774391">
    <property type="protein sequence ID" value="QOR59625.1"/>
    <property type="molecule type" value="Genomic_DNA"/>
</dbReference>
<dbReference type="GeneID" id="65130232"/>
<feature type="compositionally biased region" description="Acidic residues" evidence="2">
    <location>
        <begin position="51"/>
        <end position="61"/>
    </location>
</feature>
<feature type="region of interest" description="Disordered" evidence="2">
    <location>
        <begin position="198"/>
        <end position="217"/>
    </location>
</feature>
<evidence type="ECO:0000313" key="3">
    <source>
        <dbReference type="EMBL" id="QOR59625.1"/>
    </source>
</evidence>
<protein>
    <submittedName>
        <fullName evidence="3">Uncharacterized protein</fullName>
    </submittedName>
</protein>
<proteinExistence type="predicted"/>
<feature type="region of interest" description="Disordered" evidence="2">
    <location>
        <begin position="1"/>
        <end position="89"/>
    </location>
</feature>
<dbReference type="Proteomes" id="UP000594161">
    <property type="component" value="Segment"/>
</dbReference>
<accession>A0A7M1RYV7</accession>
<name>A0A7M1RYV7_9CAUD</name>
<dbReference type="RefSeq" id="YP_010111783.1">
    <property type="nucleotide sequence ID" value="NC_055884.1"/>
</dbReference>
<feature type="compositionally biased region" description="Basic and acidic residues" evidence="2">
    <location>
        <begin position="64"/>
        <end position="82"/>
    </location>
</feature>
<evidence type="ECO:0000256" key="2">
    <source>
        <dbReference type="SAM" id="MobiDB-lite"/>
    </source>
</evidence>
<keyword evidence="1" id="KW-0175">Coiled coil</keyword>
<sequence length="384" mass="43590">MEGLDMDNILSPDEVESLFTSDGSEETQVTPPEQQEEENKEKPTTEVPEVNPDELFTEEPESVGSEKVDTQGKEDTTSKEETGTSPKTNFYSSIASALKEEGILSALDEETLSKIQTPEDFAEAMENELKAKLDERQKRIDEALQVGVEPDEVRKYEGTINYLNTITEDAISDESANGEKLRKQLIFQDFLNRGFSKERAQRETQKSFNSGSDVEDAKEALASNKEYFQQEYEDLIAEARAEEEAEKARTKKEAEELKKSILDEKEIFKGLELDKTTREKVYNSISKPVYKDPETGQYLTAIQKYERDNRQDFLKKIGLLFTMTDGFTNLDKLVKPTATKQVKKSLRELEHTINTTRRNTDGSLSFISGVSDDPESKVSYELDV</sequence>